<dbReference type="EMBL" id="JAIWYP010000001">
    <property type="protein sequence ID" value="KAH3877202.1"/>
    <property type="molecule type" value="Genomic_DNA"/>
</dbReference>
<protein>
    <submittedName>
        <fullName evidence="1">Uncharacterized protein</fullName>
    </submittedName>
</protein>
<evidence type="ECO:0000313" key="2">
    <source>
        <dbReference type="Proteomes" id="UP000828390"/>
    </source>
</evidence>
<reference evidence="1" key="1">
    <citation type="journal article" date="2019" name="bioRxiv">
        <title>The Genome of the Zebra Mussel, Dreissena polymorpha: A Resource for Invasive Species Research.</title>
        <authorList>
            <person name="McCartney M.A."/>
            <person name="Auch B."/>
            <person name="Kono T."/>
            <person name="Mallez S."/>
            <person name="Zhang Y."/>
            <person name="Obille A."/>
            <person name="Becker A."/>
            <person name="Abrahante J.E."/>
            <person name="Garbe J."/>
            <person name="Badalamenti J.P."/>
            <person name="Herman A."/>
            <person name="Mangelson H."/>
            <person name="Liachko I."/>
            <person name="Sullivan S."/>
            <person name="Sone E.D."/>
            <person name="Koren S."/>
            <person name="Silverstein K.A.T."/>
            <person name="Beckman K.B."/>
            <person name="Gohl D.M."/>
        </authorList>
    </citation>
    <scope>NUCLEOTIDE SEQUENCE</scope>
    <source>
        <strain evidence="1">Duluth1</strain>
        <tissue evidence="1">Whole animal</tissue>
    </source>
</reference>
<dbReference type="AlphaFoldDB" id="A0A9D4RSQ4"/>
<reference evidence="1" key="2">
    <citation type="submission" date="2020-11" db="EMBL/GenBank/DDBJ databases">
        <authorList>
            <person name="McCartney M.A."/>
            <person name="Auch B."/>
            <person name="Kono T."/>
            <person name="Mallez S."/>
            <person name="Becker A."/>
            <person name="Gohl D.M."/>
            <person name="Silverstein K.A.T."/>
            <person name="Koren S."/>
            <person name="Bechman K.B."/>
            <person name="Herman A."/>
            <person name="Abrahante J.E."/>
            <person name="Garbe J."/>
        </authorList>
    </citation>
    <scope>NUCLEOTIDE SEQUENCE</scope>
    <source>
        <strain evidence="1">Duluth1</strain>
        <tissue evidence="1">Whole animal</tissue>
    </source>
</reference>
<keyword evidence="2" id="KW-1185">Reference proteome</keyword>
<proteinExistence type="predicted"/>
<organism evidence="1 2">
    <name type="scientific">Dreissena polymorpha</name>
    <name type="common">Zebra mussel</name>
    <name type="synonym">Mytilus polymorpha</name>
    <dbReference type="NCBI Taxonomy" id="45954"/>
    <lineage>
        <taxon>Eukaryota</taxon>
        <taxon>Metazoa</taxon>
        <taxon>Spiralia</taxon>
        <taxon>Lophotrochozoa</taxon>
        <taxon>Mollusca</taxon>
        <taxon>Bivalvia</taxon>
        <taxon>Autobranchia</taxon>
        <taxon>Heteroconchia</taxon>
        <taxon>Euheterodonta</taxon>
        <taxon>Imparidentia</taxon>
        <taxon>Neoheterodontei</taxon>
        <taxon>Myida</taxon>
        <taxon>Dreissenoidea</taxon>
        <taxon>Dreissenidae</taxon>
        <taxon>Dreissena</taxon>
    </lineage>
</organism>
<sequence length="57" mass="6417">MFLGEGPLHHQKTETHPQARLLDANSLAPRNLFGSLKRSALCNRRLPGWKPLRTGID</sequence>
<evidence type="ECO:0000313" key="1">
    <source>
        <dbReference type="EMBL" id="KAH3877202.1"/>
    </source>
</evidence>
<gene>
    <name evidence="1" type="ORF">DPMN_001063</name>
</gene>
<name>A0A9D4RSQ4_DREPO</name>
<accession>A0A9D4RSQ4</accession>
<comment type="caution">
    <text evidence="1">The sequence shown here is derived from an EMBL/GenBank/DDBJ whole genome shotgun (WGS) entry which is preliminary data.</text>
</comment>
<dbReference type="Proteomes" id="UP000828390">
    <property type="component" value="Unassembled WGS sequence"/>
</dbReference>